<feature type="transmembrane region" description="Helical" evidence="1">
    <location>
        <begin position="116"/>
        <end position="138"/>
    </location>
</feature>
<evidence type="ECO:0000313" key="2">
    <source>
        <dbReference type="EMBL" id="UYP43747.1"/>
    </source>
</evidence>
<keyword evidence="1" id="KW-0472">Membrane</keyword>
<organism evidence="2 3">
    <name type="scientific">Candidatus Lokiarchaeum ossiferum</name>
    <dbReference type="NCBI Taxonomy" id="2951803"/>
    <lineage>
        <taxon>Archaea</taxon>
        <taxon>Promethearchaeati</taxon>
        <taxon>Promethearchaeota</taxon>
        <taxon>Promethearchaeia</taxon>
        <taxon>Promethearchaeales</taxon>
        <taxon>Promethearchaeaceae</taxon>
        <taxon>Candidatus Lokiarchaeum</taxon>
    </lineage>
</organism>
<name>A0ABY6HMW6_9ARCH</name>
<evidence type="ECO:0000313" key="3">
    <source>
        <dbReference type="Proteomes" id="UP001208689"/>
    </source>
</evidence>
<protein>
    <submittedName>
        <fullName evidence="2">Uncharacterized protein</fullName>
    </submittedName>
</protein>
<keyword evidence="3" id="KW-1185">Reference proteome</keyword>
<keyword evidence="1" id="KW-1133">Transmembrane helix</keyword>
<accession>A0ABY6HMW6</accession>
<dbReference type="Proteomes" id="UP001208689">
    <property type="component" value="Chromosome"/>
</dbReference>
<sequence>MDNSIYSYRCTCGKLATYKQHTGRSTPNGSFIPGPAFFMFLKGLGILPTAGPRKCLCCEKRICKKCKKGDLCEACNQEISKFLLGSFYTAKILSLFLFISVAIGTVAFFSGSMADYYFNFIYILLGGLGGFIFFWILWNITAKIISKKGKAKIIAPITEENVTTQS</sequence>
<reference evidence="2" key="1">
    <citation type="submission" date="2022-09" db="EMBL/GenBank/DDBJ databases">
        <title>Actin cytoskeleton and complex cell architecture in an #Asgard archaeon.</title>
        <authorList>
            <person name="Ponce Toledo R.I."/>
            <person name="Schleper C."/>
            <person name="Rodrigues Oliveira T."/>
            <person name="Wollweber F."/>
            <person name="Xu J."/>
            <person name="Rittmann S."/>
            <person name="Klingl A."/>
            <person name="Pilhofer M."/>
        </authorList>
    </citation>
    <scope>NUCLEOTIDE SEQUENCE</scope>
    <source>
        <strain evidence="2">B-35</strain>
    </source>
</reference>
<keyword evidence="1" id="KW-0812">Transmembrane</keyword>
<gene>
    <name evidence="2" type="ORF">NEF87_000032</name>
</gene>
<dbReference type="EMBL" id="CP104013">
    <property type="protein sequence ID" value="UYP43747.1"/>
    <property type="molecule type" value="Genomic_DNA"/>
</dbReference>
<proteinExistence type="predicted"/>
<evidence type="ECO:0000256" key="1">
    <source>
        <dbReference type="SAM" id="Phobius"/>
    </source>
</evidence>
<feature type="transmembrane region" description="Helical" evidence="1">
    <location>
        <begin position="92"/>
        <end position="110"/>
    </location>
</feature>